<dbReference type="EMBL" id="JAWDGP010001678">
    <property type="protein sequence ID" value="KAK3789229.1"/>
    <property type="molecule type" value="Genomic_DNA"/>
</dbReference>
<evidence type="ECO:0000313" key="1">
    <source>
        <dbReference type="EMBL" id="KAK3789229.1"/>
    </source>
</evidence>
<evidence type="ECO:0000313" key="2">
    <source>
        <dbReference type="Proteomes" id="UP001283361"/>
    </source>
</evidence>
<protein>
    <submittedName>
        <fullName evidence="1">Uncharacterized protein</fullName>
    </submittedName>
</protein>
<sequence length="206" mass="22696">MGFRAHSTLVYYADRLATSIFCLCRLICIYKYSGSASKSGMDALSQSLVTLLDLPSLILFWVFGPFLDCAFRSLPSVTEEVHNNLASSGAPGATRDDLQPPSATNEYIMSHQPFTLKQMSYAISYSVTCPSAIPFHKTTSSSTIKSSSRHINHAMFVIPVSQNDVAMSMWSPPSVAQILVLNTRSQFCRVLQPAPSLCVLWSYCPH</sequence>
<organism evidence="1 2">
    <name type="scientific">Elysia crispata</name>
    <name type="common">lettuce slug</name>
    <dbReference type="NCBI Taxonomy" id="231223"/>
    <lineage>
        <taxon>Eukaryota</taxon>
        <taxon>Metazoa</taxon>
        <taxon>Spiralia</taxon>
        <taxon>Lophotrochozoa</taxon>
        <taxon>Mollusca</taxon>
        <taxon>Gastropoda</taxon>
        <taxon>Heterobranchia</taxon>
        <taxon>Euthyneura</taxon>
        <taxon>Panpulmonata</taxon>
        <taxon>Sacoglossa</taxon>
        <taxon>Placobranchoidea</taxon>
        <taxon>Plakobranchidae</taxon>
        <taxon>Elysia</taxon>
    </lineage>
</organism>
<gene>
    <name evidence="1" type="ORF">RRG08_001619</name>
</gene>
<reference evidence="1" key="1">
    <citation type="journal article" date="2023" name="G3 (Bethesda)">
        <title>A reference genome for the long-term kleptoplast-retaining sea slug Elysia crispata morphotype clarki.</title>
        <authorList>
            <person name="Eastman K.E."/>
            <person name="Pendleton A.L."/>
            <person name="Shaikh M.A."/>
            <person name="Suttiyut T."/>
            <person name="Ogas R."/>
            <person name="Tomko P."/>
            <person name="Gavelis G."/>
            <person name="Widhalm J.R."/>
            <person name="Wisecaver J.H."/>
        </authorList>
    </citation>
    <scope>NUCLEOTIDE SEQUENCE</scope>
    <source>
        <strain evidence="1">ECLA1</strain>
    </source>
</reference>
<keyword evidence="2" id="KW-1185">Reference proteome</keyword>
<dbReference type="AlphaFoldDB" id="A0AAE1AJT0"/>
<comment type="caution">
    <text evidence="1">The sequence shown here is derived from an EMBL/GenBank/DDBJ whole genome shotgun (WGS) entry which is preliminary data.</text>
</comment>
<proteinExistence type="predicted"/>
<accession>A0AAE1AJT0</accession>
<name>A0AAE1AJT0_9GAST</name>
<dbReference type="Proteomes" id="UP001283361">
    <property type="component" value="Unassembled WGS sequence"/>
</dbReference>